<dbReference type="AlphaFoldDB" id="A0A371J0C1"/>
<name>A0A371J0C1_9FIRM</name>
<organism evidence="4 5">
    <name type="scientific">Romboutsia weinsteinii</name>
    <dbReference type="NCBI Taxonomy" id="2020949"/>
    <lineage>
        <taxon>Bacteria</taxon>
        <taxon>Bacillati</taxon>
        <taxon>Bacillota</taxon>
        <taxon>Clostridia</taxon>
        <taxon>Peptostreptococcales</taxon>
        <taxon>Peptostreptococcaceae</taxon>
        <taxon>Romboutsia</taxon>
    </lineage>
</organism>
<keyword evidence="1" id="KW-1133">Transmembrane helix</keyword>
<dbReference type="InterPro" id="IPR025303">
    <property type="entry name" value="PdaC"/>
</dbReference>
<feature type="transmembrane region" description="Helical" evidence="1">
    <location>
        <begin position="41"/>
        <end position="61"/>
    </location>
</feature>
<feature type="domain" description="Deacetylase PdaC" evidence="3">
    <location>
        <begin position="91"/>
        <end position="169"/>
    </location>
</feature>
<evidence type="ECO:0000259" key="2">
    <source>
        <dbReference type="Pfam" id="PF11738"/>
    </source>
</evidence>
<evidence type="ECO:0000259" key="3">
    <source>
        <dbReference type="Pfam" id="PF13739"/>
    </source>
</evidence>
<evidence type="ECO:0000256" key="1">
    <source>
        <dbReference type="SAM" id="Phobius"/>
    </source>
</evidence>
<gene>
    <name evidence="4" type="ORF">CHL78_014415</name>
</gene>
<reference evidence="4 5" key="1">
    <citation type="journal article" date="2017" name="Genome Announc.">
        <title>Draft Genome Sequence of Romboutsia weinsteinii sp. nov. Strain CCRI-19649(T) Isolated from Surface Water.</title>
        <authorList>
            <person name="Maheux A.F."/>
            <person name="Boudreau D.K."/>
            <person name="Berube E."/>
            <person name="Boissinot M."/>
            <person name="Cantin P."/>
            <person name="Raymond F."/>
            <person name="Corbeil J."/>
            <person name="Omar R.F."/>
            <person name="Bergeron M.G."/>
        </authorList>
    </citation>
    <scope>NUCLEOTIDE SEQUENCE [LARGE SCALE GENOMIC DNA]</scope>
    <source>
        <strain evidence="4 5">CCRI-19649</strain>
    </source>
</reference>
<comment type="caution">
    <text evidence="4">The sequence shown here is derived from an EMBL/GenBank/DDBJ whole genome shotgun (WGS) entry which is preliminary data.</text>
</comment>
<dbReference type="InterPro" id="IPR037126">
    <property type="entry name" value="PdaC/RsiV-like_sf"/>
</dbReference>
<keyword evidence="1" id="KW-0812">Transmembrane</keyword>
<sequence>MNKNENLEKLKDKYKNIEIPDRLDRIVNDAMSVSKTKKNKIIKSSALAASISILVGIVNLVPTFANTLESIPGIGGVIKIINFRNYRINENGYDVSIDVPRIEGLEDKDLEYKLNKKFEERGKELYNEYLKEMKQLKSEGIKVKEYVKYWYDVKTDNEDILSIVIYKYSAQGSSNITRKFYNIDKKNNTVLTLEGMFEGTDYIDAISQNIKQQMKERMENNREDVYWLNDKMVDSNFNKIDKNQEFYINDKNQLVICFNKYDVAPGSEGLVEFVIPQEITNQIIYYQH</sequence>
<protein>
    <submittedName>
        <fullName evidence="4">Anti-sigma-V factor rsiV</fullName>
    </submittedName>
</protein>
<keyword evidence="1" id="KW-0472">Membrane</keyword>
<evidence type="ECO:0000313" key="4">
    <source>
        <dbReference type="EMBL" id="RDY26210.1"/>
    </source>
</evidence>
<dbReference type="Gene3D" id="3.30.565.40">
    <property type="entry name" value="Fervidobacterium nodosum Rt17-B1 like"/>
    <property type="match status" value="1"/>
</dbReference>
<feature type="domain" description="DUF3298" evidence="2">
    <location>
        <begin position="198"/>
        <end position="277"/>
    </location>
</feature>
<accession>A0A371J0C1</accession>
<dbReference type="EMBL" id="NOJY02000032">
    <property type="protein sequence ID" value="RDY26210.1"/>
    <property type="molecule type" value="Genomic_DNA"/>
</dbReference>
<dbReference type="InterPro" id="IPR021729">
    <property type="entry name" value="DUF3298"/>
</dbReference>
<evidence type="ECO:0000313" key="5">
    <source>
        <dbReference type="Proteomes" id="UP000215694"/>
    </source>
</evidence>
<dbReference type="Pfam" id="PF13739">
    <property type="entry name" value="PdaC"/>
    <property type="match status" value="1"/>
</dbReference>
<keyword evidence="5" id="KW-1185">Reference proteome</keyword>
<dbReference type="Gene3D" id="3.90.640.20">
    <property type="entry name" value="Heat-shock cognate protein, ATPase"/>
    <property type="match status" value="1"/>
</dbReference>
<dbReference type="Pfam" id="PF11738">
    <property type="entry name" value="DUF3298"/>
    <property type="match status" value="1"/>
</dbReference>
<dbReference type="Proteomes" id="UP000215694">
    <property type="component" value="Unassembled WGS sequence"/>
</dbReference>
<dbReference type="RefSeq" id="WP_094369789.1">
    <property type="nucleotide sequence ID" value="NZ_NOJY02000032.1"/>
</dbReference>
<dbReference type="OrthoDB" id="4990at2"/>
<proteinExistence type="predicted"/>